<comment type="caution">
    <text evidence="2">The sequence shown here is derived from an EMBL/GenBank/DDBJ whole genome shotgun (WGS) entry which is preliminary data.</text>
</comment>
<organism evidence="2 3">
    <name type="scientific">Enterovirga aerilata</name>
    <dbReference type="NCBI Taxonomy" id="2730920"/>
    <lineage>
        <taxon>Bacteria</taxon>
        <taxon>Pseudomonadati</taxon>
        <taxon>Pseudomonadota</taxon>
        <taxon>Alphaproteobacteria</taxon>
        <taxon>Hyphomicrobiales</taxon>
        <taxon>Methylobacteriaceae</taxon>
        <taxon>Enterovirga</taxon>
    </lineage>
</organism>
<dbReference type="Proteomes" id="UP000564885">
    <property type="component" value="Unassembled WGS sequence"/>
</dbReference>
<proteinExistence type="predicted"/>
<gene>
    <name evidence="2" type="ORF">HJG44_07675</name>
</gene>
<evidence type="ECO:0000256" key="1">
    <source>
        <dbReference type="SAM" id="Phobius"/>
    </source>
</evidence>
<feature type="transmembrane region" description="Helical" evidence="1">
    <location>
        <begin position="81"/>
        <end position="102"/>
    </location>
</feature>
<accession>A0A849IEI2</accession>
<reference evidence="2 3" key="1">
    <citation type="submission" date="2020-04" db="EMBL/GenBank/DDBJ databases">
        <title>Enterovirga sp. isolate from soil.</title>
        <authorList>
            <person name="Chea S."/>
            <person name="Kim D.-U."/>
        </authorList>
    </citation>
    <scope>NUCLEOTIDE SEQUENCE [LARGE SCALE GENOMIC DNA]</scope>
    <source>
        <strain evidence="2 3">DB1703</strain>
    </source>
</reference>
<dbReference type="AlphaFoldDB" id="A0A849IEI2"/>
<evidence type="ECO:0000313" key="3">
    <source>
        <dbReference type="Proteomes" id="UP000564885"/>
    </source>
</evidence>
<keyword evidence="1" id="KW-0472">Membrane</keyword>
<keyword evidence="1" id="KW-1133">Transmembrane helix</keyword>
<keyword evidence="3" id="KW-1185">Reference proteome</keyword>
<keyword evidence="1" id="KW-0812">Transmembrane</keyword>
<name>A0A849IEI2_9HYPH</name>
<evidence type="ECO:0000313" key="2">
    <source>
        <dbReference type="EMBL" id="NNM72273.1"/>
    </source>
</evidence>
<dbReference type="RefSeq" id="WP_171217760.1">
    <property type="nucleotide sequence ID" value="NZ_JABEPP010000002.1"/>
</dbReference>
<dbReference type="EMBL" id="JABEPP010000002">
    <property type="protein sequence ID" value="NNM72273.1"/>
    <property type="molecule type" value="Genomic_DNA"/>
</dbReference>
<sequence length="124" mass="13013">MAREGLALVSAGAETLEEAHEIAGRLTQAGFARNGIRIVRRAEDLFEVSLRVRERSRAKAERAIGNRFGGVELPAVPGTRAALALGLGVALLGAGIYAALAARKMVPRYLRGAGQEPAAAPPEE</sequence>
<protein>
    <submittedName>
        <fullName evidence="2">Uncharacterized protein</fullName>
    </submittedName>
</protein>